<name>A0ABP0RXE2_9DINO</name>
<dbReference type="SUPFAM" id="SSF50494">
    <property type="entry name" value="Trypsin-like serine proteases"/>
    <property type="match status" value="1"/>
</dbReference>
<evidence type="ECO:0000313" key="7">
    <source>
        <dbReference type="Proteomes" id="UP001642464"/>
    </source>
</evidence>
<dbReference type="PANTHER" id="PTHR22939:SF129">
    <property type="entry name" value="SERINE PROTEASE HTRA2, MITOCHONDRIAL"/>
    <property type="match status" value="1"/>
</dbReference>
<keyword evidence="3" id="KW-0378">Hydrolase</keyword>
<organism evidence="6 7">
    <name type="scientific">Durusdinium trenchii</name>
    <dbReference type="NCBI Taxonomy" id="1381693"/>
    <lineage>
        <taxon>Eukaryota</taxon>
        <taxon>Sar</taxon>
        <taxon>Alveolata</taxon>
        <taxon>Dinophyceae</taxon>
        <taxon>Suessiales</taxon>
        <taxon>Symbiodiniaceae</taxon>
        <taxon>Durusdinium</taxon>
    </lineage>
</organism>
<feature type="coiled-coil region" evidence="4">
    <location>
        <begin position="18"/>
        <end position="66"/>
    </location>
</feature>
<evidence type="ECO:0000313" key="6">
    <source>
        <dbReference type="EMBL" id="CAK9105009.1"/>
    </source>
</evidence>
<dbReference type="Pfam" id="PF17820">
    <property type="entry name" value="PDZ_6"/>
    <property type="match status" value="1"/>
</dbReference>
<dbReference type="Proteomes" id="UP001642464">
    <property type="component" value="Unassembled WGS sequence"/>
</dbReference>
<dbReference type="Gene3D" id="3.40.50.1820">
    <property type="entry name" value="alpha/beta hydrolase"/>
    <property type="match status" value="1"/>
</dbReference>
<dbReference type="InterPro" id="IPR036034">
    <property type="entry name" value="PDZ_sf"/>
</dbReference>
<dbReference type="GO" id="GO:0006508">
    <property type="term" value="P:proteolysis"/>
    <property type="evidence" value="ECO:0007669"/>
    <property type="project" value="UniProtKB-KW"/>
</dbReference>
<dbReference type="GO" id="GO:0008233">
    <property type="term" value="F:peptidase activity"/>
    <property type="evidence" value="ECO:0007669"/>
    <property type="project" value="UniProtKB-KW"/>
</dbReference>
<dbReference type="Gene3D" id="2.40.10.10">
    <property type="entry name" value="Trypsin-like serine proteases"/>
    <property type="match status" value="2"/>
</dbReference>
<evidence type="ECO:0000259" key="5">
    <source>
        <dbReference type="PROSITE" id="PS50106"/>
    </source>
</evidence>
<dbReference type="PANTHER" id="PTHR22939">
    <property type="entry name" value="SERINE PROTEASE FAMILY S1C HTRA-RELATED"/>
    <property type="match status" value="1"/>
</dbReference>
<protein>
    <submittedName>
        <fullName evidence="6">Serine protease HhoA</fullName>
    </submittedName>
</protein>
<dbReference type="SUPFAM" id="SSF50156">
    <property type="entry name" value="PDZ domain-like"/>
    <property type="match status" value="1"/>
</dbReference>
<dbReference type="Pfam" id="PF13365">
    <property type="entry name" value="Trypsin_2"/>
    <property type="match status" value="1"/>
</dbReference>
<dbReference type="InterPro" id="IPR029058">
    <property type="entry name" value="AB_hydrolase_fold"/>
</dbReference>
<proteinExistence type="inferred from homology"/>
<evidence type="ECO:0000256" key="4">
    <source>
        <dbReference type="SAM" id="Coils"/>
    </source>
</evidence>
<dbReference type="InterPro" id="IPR001940">
    <property type="entry name" value="Peptidase_S1C"/>
</dbReference>
<dbReference type="InterPro" id="IPR009003">
    <property type="entry name" value="Peptidase_S1_PA"/>
</dbReference>
<dbReference type="InterPro" id="IPR013094">
    <property type="entry name" value="AB_hydrolase_3"/>
</dbReference>
<comment type="caution">
    <text evidence="6">The sequence shown here is derived from an EMBL/GenBank/DDBJ whole genome shotgun (WGS) entry which is preliminary data.</text>
</comment>
<evidence type="ECO:0000256" key="1">
    <source>
        <dbReference type="ARBA" id="ARBA00010541"/>
    </source>
</evidence>
<sequence>MAPKRSAVVDVLARKGYYDEMTNTFEEINEKRDIVEKELQELVEEREELVKAIAELQARLEQIAVSNKANCKTLRKTERILRQLEQGGAVARAALRKLLLSRMTLEERVAKVREDFQLSCNWPASPVSRQRLKKEDLTMTRTEEDGSEVVLPMRSYCATGIEKPPVIVYFHGESYVAGTLDTHDWLCSALAQLSQAAVLSVEYRRPPEVRFPVPVDDAWAALQWAAAGTSFDQNLCSSPMAYGGHAAWHAGPWPGTVSRGEYLDRLYSQRSEQLAPARTQQRSLRAAGILESHGPVAMMPLSGAQVAHGIAIDQQKPSKVGQHSRQVKDNFVFWQSIEMNVNRVVEKCGPAVVRIQTEQKVELPAIANADLFSFFFGLRPDAERKIKGQGSGFCVDAEKGVILTNAHVPRCHLADVGAMSERDLVVQSADRITAHFAGRPGSGAHGSRGVGVECELLETDEVIDLAVLQVKEWEVHEFIDKSKLPLPAMSLGSSETVKTGDWTIVLGNPLGLQNTCTLGIVSSLDRSTGETGFDWMRHPLIQTDAAVNQGNSGGPMLNELGIISMRALFGEGIGFAIPVESIKGALPTLLARKKVPRSYIGVKSLGLHRMKFTDDSPAVIETVLEKSPAKEAKLQEEDQILEVNGHKVRHFDQIQKAVRNLPVGGQLKLKLKRGQERRDCVVNLR</sequence>
<dbReference type="EMBL" id="CAXAMM010042462">
    <property type="protein sequence ID" value="CAK9105009.1"/>
    <property type="molecule type" value="Genomic_DNA"/>
</dbReference>
<dbReference type="SMART" id="SM00228">
    <property type="entry name" value="PDZ"/>
    <property type="match status" value="1"/>
</dbReference>
<keyword evidence="2 6" id="KW-0645">Protease</keyword>
<dbReference type="InterPro" id="IPR041489">
    <property type="entry name" value="PDZ_6"/>
</dbReference>
<dbReference type="SUPFAM" id="SSF53474">
    <property type="entry name" value="alpha/beta-Hydrolases"/>
    <property type="match status" value="1"/>
</dbReference>
<keyword evidence="4" id="KW-0175">Coiled coil</keyword>
<dbReference type="Gene3D" id="2.30.42.10">
    <property type="match status" value="1"/>
</dbReference>
<dbReference type="Pfam" id="PF07859">
    <property type="entry name" value="Abhydrolase_3"/>
    <property type="match status" value="1"/>
</dbReference>
<keyword evidence="7" id="KW-1185">Reference proteome</keyword>
<dbReference type="PRINTS" id="PR00834">
    <property type="entry name" value="PROTEASES2C"/>
</dbReference>
<dbReference type="InterPro" id="IPR001478">
    <property type="entry name" value="PDZ"/>
</dbReference>
<reference evidence="6 7" key="1">
    <citation type="submission" date="2024-02" db="EMBL/GenBank/DDBJ databases">
        <authorList>
            <person name="Chen Y."/>
            <person name="Shah S."/>
            <person name="Dougan E. K."/>
            <person name="Thang M."/>
            <person name="Chan C."/>
        </authorList>
    </citation>
    <scope>NUCLEOTIDE SEQUENCE [LARGE SCALE GENOMIC DNA]</scope>
</reference>
<feature type="domain" description="PDZ" evidence="5">
    <location>
        <begin position="589"/>
        <end position="675"/>
    </location>
</feature>
<gene>
    <name evidence="6" type="ORF">SCF082_LOCUS48965</name>
</gene>
<evidence type="ECO:0000256" key="3">
    <source>
        <dbReference type="ARBA" id="ARBA00022801"/>
    </source>
</evidence>
<evidence type="ECO:0000256" key="2">
    <source>
        <dbReference type="ARBA" id="ARBA00022670"/>
    </source>
</evidence>
<accession>A0ABP0RXE2</accession>
<dbReference type="PROSITE" id="PS50106">
    <property type="entry name" value="PDZ"/>
    <property type="match status" value="1"/>
</dbReference>
<dbReference type="InterPro" id="IPR043504">
    <property type="entry name" value="Peptidase_S1_PA_chymotrypsin"/>
</dbReference>
<comment type="similarity">
    <text evidence="1">Belongs to the peptidase S1C family.</text>
</comment>